<accession>A0AAV6R2M5</accession>
<protein>
    <submittedName>
        <fullName evidence="2">Uncharacterized protein</fullName>
    </submittedName>
</protein>
<comment type="caution">
    <text evidence="2">The sequence shown here is derived from an EMBL/GenBank/DDBJ whole genome shotgun (WGS) entry which is preliminary data.</text>
</comment>
<reference evidence="2 3" key="1">
    <citation type="journal article" date="2021" name="Sci. Rep.">
        <title>Chromosome anchoring in Senegalese sole (Solea senegalensis) reveals sex-associated markers and genome rearrangements in flatfish.</title>
        <authorList>
            <person name="Guerrero-Cozar I."/>
            <person name="Gomez-Garrido J."/>
            <person name="Berbel C."/>
            <person name="Martinez-Blanch J.F."/>
            <person name="Alioto T."/>
            <person name="Claros M.G."/>
            <person name="Gagnaire P.A."/>
            <person name="Manchado M."/>
        </authorList>
    </citation>
    <scope>NUCLEOTIDE SEQUENCE [LARGE SCALE GENOMIC DNA]</scope>
    <source>
        <strain evidence="2">Sse05_10M</strain>
    </source>
</reference>
<dbReference type="EMBL" id="JAGKHQ010000014">
    <property type="protein sequence ID" value="KAG7498690.1"/>
    <property type="molecule type" value="Genomic_DNA"/>
</dbReference>
<organism evidence="2 3">
    <name type="scientific">Solea senegalensis</name>
    <name type="common">Senegalese sole</name>
    <dbReference type="NCBI Taxonomy" id="28829"/>
    <lineage>
        <taxon>Eukaryota</taxon>
        <taxon>Metazoa</taxon>
        <taxon>Chordata</taxon>
        <taxon>Craniata</taxon>
        <taxon>Vertebrata</taxon>
        <taxon>Euteleostomi</taxon>
        <taxon>Actinopterygii</taxon>
        <taxon>Neopterygii</taxon>
        <taxon>Teleostei</taxon>
        <taxon>Neoteleostei</taxon>
        <taxon>Acanthomorphata</taxon>
        <taxon>Carangaria</taxon>
        <taxon>Pleuronectiformes</taxon>
        <taxon>Pleuronectoidei</taxon>
        <taxon>Soleidae</taxon>
        <taxon>Solea</taxon>
    </lineage>
</organism>
<name>A0AAV6R2M5_SOLSE</name>
<evidence type="ECO:0000256" key="1">
    <source>
        <dbReference type="SAM" id="SignalP"/>
    </source>
</evidence>
<sequence>MSKYLSVWMSFGVLATLVLAAEAVECSEEETTLLKPKLTTTLVTQMTDCLMECTGMTYIRKLQLQDNRNIRLIDSTEGDLGEYCWSTELKCNTGESFQHAYVVIPVDTSAVGHKQLEVKSTVPTVTRLQEHVSPTTVAEKCGFRYDATGPISTRNSGTLFCVQVLTQEDVLDDTFLKCPPFMVTFWQRSLSQSN</sequence>
<keyword evidence="1" id="KW-0732">Signal</keyword>
<feature type="chain" id="PRO_5043989283" evidence="1">
    <location>
        <begin position="24"/>
        <end position="194"/>
    </location>
</feature>
<dbReference type="Proteomes" id="UP000693946">
    <property type="component" value="Linkage Group LG21"/>
</dbReference>
<proteinExistence type="predicted"/>
<feature type="signal peptide" evidence="1">
    <location>
        <begin position="1"/>
        <end position="23"/>
    </location>
</feature>
<evidence type="ECO:0000313" key="2">
    <source>
        <dbReference type="EMBL" id="KAG7498690.1"/>
    </source>
</evidence>
<keyword evidence="3" id="KW-1185">Reference proteome</keyword>
<evidence type="ECO:0000313" key="3">
    <source>
        <dbReference type="Proteomes" id="UP000693946"/>
    </source>
</evidence>
<gene>
    <name evidence="2" type="ORF">JOB18_017963</name>
</gene>
<dbReference type="AlphaFoldDB" id="A0AAV6R2M5"/>